<dbReference type="NCBIfam" id="TIGR00689">
    <property type="entry name" value="rpiB_lacA_lacB"/>
    <property type="match status" value="1"/>
</dbReference>
<dbReference type="Proteomes" id="UP001304683">
    <property type="component" value="Chromosome"/>
</dbReference>
<evidence type="ECO:0000313" key="7">
    <source>
        <dbReference type="EMBL" id="WPD19210.1"/>
    </source>
</evidence>
<keyword evidence="3" id="KW-0378">Hydrolase</keyword>
<reference evidence="7 8" key="1">
    <citation type="submission" date="2023-08" db="EMBL/GenBank/DDBJ databases">
        <title>Genome sequence of Thermaerobacter compostii strain Ins1, a spore-forming filamentous bacterium isolated from a deep geothermal reservoir.</title>
        <authorList>
            <person name="Bregnard D."/>
            <person name="Gonzalez D."/>
            <person name="Junier P."/>
        </authorList>
    </citation>
    <scope>NUCLEOTIDE SEQUENCE [LARGE SCALE GENOMIC DNA]</scope>
    <source>
        <strain evidence="7 8">Ins1</strain>
    </source>
</reference>
<dbReference type="EC" id="5.3.1.6" evidence="7"/>
<dbReference type="Gene3D" id="3.40.1400.10">
    <property type="entry name" value="Sugar-phosphate isomerase, RpiB/LacA/LacB"/>
    <property type="match status" value="1"/>
</dbReference>
<feature type="domain" description="Phosphotyrosine protein phosphatase I" evidence="6">
    <location>
        <begin position="4"/>
        <end position="152"/>
    </location>
</feature>
<evidence type="ECO:0000256" key="3">
    <source>
        <dbReference type="ARBA" id="ARBA00022801"/>
    </source>
</evidence>
<gene>
    <name evidence="7" type="primary">rpiB</name>
    <name evidence="7" type="ORF">Q5761_00625</name>
</gene>
<dbReference type="InterPro" id="IPR017867">
    <property type="entry name" value="Tyr_phospatase_low_mol_wt"/>
</dbReference>
<dbReference type="InterPro" id="IPR036569">
    <property type="entry name" value="RpiB_LacA_LacB_sf"/>
</dbReference>
<dbReference type="RefSeq" id="WP_318750797.1">
    <property type="nucleotide sequence ID" value="NZ_CP132508.1"/>
</dbReference>
<dbReference type="InterPro" id="IPR003500">
    <property type="entry name" value="RpiB_LacA_LacB"/>
</dbReference>
<dbReference type="Pfam" id="PF02502">
    <property type="entry name" value="LacAB_rpiB"/>
    <property type="match status" value="1"/>
</dbReference>
<dbReference type="PRINTS" id="PR00719">
    <property type="entry name" value="LMWPTPASE"/>
</dbReference>
<feature type="region of interest" description="Disordered" evidence="5">
    <location>
        <begin position="157"/>
        <end position="202"/>
    </location>
</feature>
<keyword evidence="4 7" id="KW-0413">Isomerase</keyword>
<evidence type="ECO:0000313" key="8">
    <source>
        <dbReference type="Proteomes" id="UP001304683"/>
    </source>
</evidence>
<feature type="compositionally biased region" description="Low complexity" evidence="5">
    <location>
        <begin position="179"/>
        <end position="191"/>
    </location>
</feature>
<name>A0ABZ0QNZ8_9FIRM</name>
<evidence type="ECO:0000256" key="4">
    <source>
        <dbReference type="ARBA" id="ARBA00023235"/>
    </source>
</evidence>
<evidence type="ECO:0000256" key="1">
    <source>
        <dbReference type="ARBA" id="ARBA00008754"/>
    </source>
</evidence>
<dbReference type="PANTHER" id="PTHR43732:SF1">
    <property type="entry name" value="RIBOSE 5-PHOSPHATE ISOMERASE"/>
    <property type="match status" value="1"/>
</dbReference>
<evidence type="ECO:0000256" key="2">
    <source>
        <dbReference type="ARBA" id="ARBA00011063"/>
    </source>
</evidence>
<dbReference type="Gene3D" id="3.40.50.2300">
    <property type="match status" value="1"/>
</dbReference>
<sequence length="377" mass="39139">MGIDTVLVVCSGNTCRSPMAAAYLRQALDEAGAPGVRVESAGLHAVPGLPAAAEAQEAVARDGLSLAEHRSRPLDEAAVAAADLILAMTRAQADELRRRFPAVAERVALWREWAAGSPLADADVPDPIGQGLADYQILARQLRREAAMLARRIAAAATGGRGTGSEGEGPRAALDAAEGRSASSEEAQAIPQPIPAPAAGGRPLRVAIGSDHAGFDLKRELIAFLEERGIEVIDVGTHDRASCDYPDYARAACAKVIAGEADRAVLICGTGIGMAIAANKVPGIRAACCTEPYSARLTRQDNDSNVLTLGARVVGPGMAREIVATWLETPFAGGRHQRRLDKIATMEREFLQGEGFTGAAGAGAHPQATPGSPAREG</sequence>
<dbReference type="InterPro" id="IPR023485">
    <property type="entry name" value="Ptyr_pPase"/>
</dbReference>
<dbReference type="GO" id="GO:0004751">
    <property type="term" value="F:ribose-5-phosphate isomerase activity"/>
    <property type="evidence" value="ECO:0007669"/>
    <property type="project" value="UniProtKB-EC"/>
</dbReference>
<proteinExistence type="inferred from homology"/>
<dbReference type="SUPFAM" id="SSF89623">
    <property type="entry name" value="Ribose/Galactose isomerase RpiB/AlsB"/>
    <property type="match status" value="1"/>
</dbReference>
<protein>
    <submittedName>
        <fullName evidence="7">Ribose 5-phosphate isomerase B</fullName>
        <ecNumber evidence="7">5.3.1.6</ecNumber>
    </submittedName>
</protein>
<dbReference type="SMART" id="SM00226">
    <property type="entry name" value="LMWPc"/>
    <property type="match status" value="1"/>
</dbReference>
<keyword evidence="8" id="KW-1185">Reference proteome</keyword>
<evidence type="ECO:0000259" key="6">
    <source>
        <dbReference type="SMART" id="SM00226"/>
    </source>
</evidence>
<dbReference type="EMBL" id="CP132508">
    <property type="protein sequence ID" value="WPD19210.1"/>
    <property type="molecule type" value="Genomic_DNA"/>
</dbReference>
<dbReference type="InterPro" id="IPR004785">
    <property type="entry name" value="RpiB"/>
</dbReference>
<feature type="region of interest" description="Disordered" evidence="5">
    <location>
        <begin position="355"/>
        <end position="377"/>
    </location>
</feature>
<dbReference type="Pfam" id="PF01451">
    <property type="entry name" value="LMWPc"/>
    <property type="match status" value="1"/>
</dbReference>
<accession>A0ABZ0QNZ8</accession>
<organism evidence="7 8">
    <name type="scientific">Thermaerobacter composti</name>
    <dbReference type="NCBI Taxonomy" id="554949"/>
    <lineage>
        <taxon>Bacteria</taxon>
        <taxon>Bacillati</taxon>
        <taxon>Bacillota</taxon>
        <taxon>Clostridia</taxon>
        <taxon>Eubacteriales</taxon>
        <taxon>Clostridiales Family XVII. Incertae Sedis</taxon>
        <taxon>Thermaerobacter</taxon>
    </lineage>
</organism>
<dbReference type="SUPFAM" id="SSF52788">
    <property type="entry name" value="Phosphotyrosine protein phosphatases I"/>
    <property type="match status" value="1"/>
</dbReference>
<dbReference type="InterPro" id="IPR036196">
    <property type="entry name" value="Ptyr_pPase_sf"/>
</dbReference>
<evidence type="ECO:0000256" key="5">
    <source>
        <dbReference type="SAM" id="MobiDB-lite"/>
    </source>
</evidence>
<dbReference type="NCBIfam" id="NF004051">
    <property type="entry name" value="PRK05571.1"/>
    <property type="match status" value="1"/>
</dbReference>
<dbReference type="InterPro" id="IPR051812">
    <property type="entry name" value="SPI_LacAB/RpiB"/>
</dbReference>
<dbReference type="PANTHER" id="PTHR43732">
    <property type="entry name" value="RIBOSE 5-PHOSPHATE ISOMERASE-RELATED"/>
    <property type="match status" value="1"/>
</dbReference>
<comment type="similarity">
    <text evidence="2">Belongs to the low molecular weight phosphotyrosine protein phosphatase family.</text>
</comment>
<dbReference type="NCBIfam" id="TIGR01120">
    <property type="entry name" value="rpiB"/>
    <property type="match status" value="1"/>
</dbReference>
<comment type="similarity">
    <text evidence="1">Belongs to the LacAB/RpiB family.</text>
</comment>